<dbReference type="RefSeq" id="WP_013009034.1">
    <property type="nucleotide sequence ID" value="NC_013940.1"/>
</dbReference>
<dbReference type="EMBL" id="AP011530">
    <property type="protein sequence ID" value="BAI81820.1"/>
    <property type="molecule type" value="Genomic_DNA"/>
</dbReference>
<dbReference type="KEGG" id="ddf:DEFDS_P200"/>
<reference evidence="1 2" key="1">
    <citation type="journal article" date="2010" name="DNA Res.">
        <title>Bacterial lifestyle in a deep-sea hydrothermal vent chimney revealed by the genome sequence of the thermophilic bacterium Deferribacter desulfuricans SSM1.</title>
        <authorList>
            <person name="Takaki Y."/>
            <person name="Shimamura S."/>
            <person name="Nakagawa S."/>
            <person name="Fukuhara Y."/>
            <person name="Horikawa H."/>
            <person name="Ankai A."/>
            <person name="Harada T."/>
            <person name="Hosoyama A."/>
            <person name="Oguchi A."/>
            <person name="Fukui S."/>
            <person name="Fujita N."/>
            <person name="Takami H."/>
            <person name="Takai K."/>
        </authorList>
    </citation>
    <scope>NUCLEOTIDE SEQUENCE [LARGE SCALE GENOMIC DNA]</scope>
    <source>
        <strain evidence="2">DSM 14783 / JCM 11476 / NBRC 101012 / SSM1</strain>
        <plasmid evidence="2">Plasmid megaplasmid pDF308</plasmid>
    </source>
</reference>
<proteinExistence type="predicted"/>
<keyword evidence="1" id="KW-0614">Plasmid</keyword>
<gene>
    <name evidence="1" type="ordered locus">DEFDS_P200</name>
</gene>
<sequence>MKDLNNITTLSSKIEIKTTEPIQMNIRDNSYVDMYNKIKDYLDKNLFFISSDTFGSGDSFEEVMDDDEFTFELVTHVMNNINKNTKANVIEFFDDIEMDKTVSYFKTKNQYNELLFYKLMNFSELENIVVSLPDAIHFARIFTEQQDWNKNEYITLAAMFIYFTKLCKFQLVHLLKEHLNVSEQQLDLFIYDNHETISQTAFASVLYILKDVFNYVGNNNVIDKLETKIVDSLKKMKRLKKRDFANDSYDNITKNKLLQLTNNDNIISKYESFIVNLSKHNIQLPELKFLYPDNLSLIKDLVNDLFDINSEQNKLDEPNI</sequence>
<evidence type="ECO:0000313" key="1">
    <source>
        <dbReference type="EMBL" id="BAI81820.1"/>
    </source>
</evidence>
<keyword evidence="2" id="KW-1185">Reference proteome</keyword>
<protein>
    <submittedName>
        <fullName evidence="1">Uncharacterized protein</fullName>
    </submittedName>
</protein>
<geneLocation type="plasmid" evidence="1 2">
    <name>megaplasmid pDF308</name>
</geneLocation>
<dbReference type="Proteomes" id="UP000001520">
    <property type="component" value="Plasmid megaplasmid pDF308"/>
</dbReference>
<organism evidence="1 2">
    <name type="scientific">Deferribacter desulfuricans (strain DSM 14783 / JCM 11476 / NBRC 101012 / SSM1)</name>
    <dbReference type="NCBI Taxonomy" id="639282"/>
    <lineage>
        <taxon>Bacteria</taxon>
        <taxon>Pseudomonadati</taxon>
        <taxon>Deferribacterota</taxon>
        <taxon>Deferribacteres</taxon>
        <taxon>Deferribacterales</taxon>
        <taxon>Deferribacteraceae</taxon>
        <taxon>Deferribacter</taxon>
    </lineage>
</organism>
<dbReference type="AlphaFoldDB" id="D3PF28"/>
<evidence type="ECO:0000313" key="2">
    <source>
        <dbReference type="Proteomes" id="UP000001520"/>
    </source>
</evidence>
<accession>D3PF28</accession>
<dbReference type="HOGENOM" id="CLU_867973_0_0_0"/>
<name>D3PF28_DEFDS</name>